<feature type="region of interest" description="Disordered" evidence="1">
    <location>
        <begin position="1"/>
        <end position="38"/>
    </location>
</feature>
<feature type="region of interest" description="Disordered" evidence="1">
    <location>
        <begin position="75"/>
        <end position="109"/>
    </location>
</feature>
<evidence type="ECO:0000313" key="3">
    <source>
        <dbReference type="Proteomes" id="UP000887013"/>
    </source>
</evidence>
<dbReference type="AlphaFoldDB" id="A0A8X6R477"/>
<feature type="compositionally biased region" description="Basic residues" evidence="1">
    <location>
        <begin position="92"/>
        <end position="109"/>
    </location>
</feature>
<dbReference type="EMBL" id="BMAW01086638">
    <property type="protein sequence ID" value="GFU48150.1"/>
    <property type="molecule type" value="Genomic_DNA"/>
</dbReference>
<reference evidence="2" key="1">
    <citation type="submission" date="2020-08" db="EMBL/GenBank/DDBJ databases">
        <title>Multicomponent nature underlies the extraordinary mechanical properties of spider dragline silk.</title>
        <authorList>
            <person name="Kono N."/>
            <person name="Nakamura H."/>
            <person name="Mori M."/>
            <person name="Yoshida Y."/>
            <person name="Ohtoshi R."/>
            <person name="Malay A.D."/>
            <person name="Moran D.A.P."/>
            <person name="Tomita M."/>
            <person name="Numata K."/>
            <person name="Arakawa K."/>
        </authorList>
    </citation>
    <scope>NUCLEOTIDE SEQUENCE</scope>
</reference>
<organism evidence="2 3">
    <name type="scientific">Nephila pilipes</name>
    <name type="common">Giant wood spider</name>
    <name type="synonym">Nephila maculata</name>
    <dbReference type="NCBI Taxonomy" id="299642"/>
    <lineage>
        <taxon>Eukaryota</taxon>
        <taxon>Metazoa</taxon>
        <taxon>Ecdysozoa</taxon>
        <taxon>Arthropoda</taxon>
        <taxon>Chelicerata</taxon>
        <taxon>Arachnida</taxon>
        <taxon>Araneae</taxon>
        <taxon>Araneomorphae</taxon>
        <taxon>Entelegynae</taxon>
        <taxon>Araneoidea</taxon>
        <taxon>Nephilidae</taxon>
        <taxon>Nephila</taxon>
    </lineage>
</organism>
<name>A0A8X6R477_NEPPI</name>
<dbReference type="Proteomes" id="UP000887013">
    <property type="component" value="Unassembled WGS sequence"/>
</dbReference>
<keyword evidence="3" id="KW-1185">Reference proteome</keyword>
<protein>
    <submittedName>
        <fullName evidence="2">Uncharacterized protein</fullName>
    </submittedName>
</protein>
<proteinExistence type="predicted"/>
<sequence>MEGGQNGTVRQSAGRIKVHINLERGNKKKRTKSENKNGVVGVTQTSLFYQPIMEGYIQKAIRKFFSKQFDEGQGVMETTERGTKENMPQLTRTRRKRWNRRRVQNIKGS</sequence>
<comment type="caution">
    <text evidence="2">The sequence shown here is derived from an EMBL/GenBank/DDBJ whole genome shotgun (WGS) entry which is preliminary data.</text>
</comment>
<accession>A0A8X6R477</accession>
<evidence type="ECO:0000313" key="2">
    <source>
        <dbReference type="EMBL" id="GFU48150.1"/>
    </source>
</evidence>
<evidence type="ECO:0000256" key="1">
    <source>
        <dbReference type="SAM" id="MobiDB-lite"/>
    </source>
</evidence>
<gene>
    <name evidence="2" type="ORF">NPIL_123731</name>
</gene>